<feature type="compositionally biased region" description="Basic and acidic residues" evidence="2">
    <location>
        <begin position="49"/>
        <end position="58"/>
    </location>
</feature>
<feature type="coiled-coil region" evidence="1">
    <location>
        <begin position="162"/>
        <end position="231"/>
    </location>
</feature>
<evidence type="ECO:0000256" key="2">
    <source>
        <dbReference type="SAM" id="MobiDB-lite"/>
    </source>
</evidence>
<gene>
    <name evidence="3" type="ORF">OAUR00152_LOCUS30174</name>
</gene>
<feature type="region of interest" description="Disordered" evidence="2">
    <location>
        <begin position="1"/>
        <end position="35"/>
    </location>
</feature>
<evidence type="ECO:0000313" key="3">
    <source>
        <dbReference type="EMBL" id="CAE2268049.1"/>
    </source>
</evidence>
<accession>A0A7S4JM25</accession>
<name>A0A7S4JM25_9STRA</name>
<dbReference type="AlphaFoldDB" id="A0A7S4JM25"/>
<proteinExistence type="predicted"/>
<protein>
    <submittedName>
        <fullName evidence="3">Uncharacterized protein</fullName>
    </submittedName>
</protein>
<reference evidence="3" key="1">
    <citation type="submission" date="2021-01" db="EMBL/GenBank/DDBJ databases">
        <authorList>
            <person name="Corre E."/>
            <person name="Pelletier E."/>
            <person name="Niang G."/>
            <person name="Scheremetjew M."/>
            <person name="Finn R."/>
            <person name="Kale V."/>
            <person name="Holt S."/>
            <person name="Cochrane G."/>
            <person name="Meng A."/>
            <person name="Brown T."/>
            <person name="Cohen L."/>
        </authorList>
    </citation>
    <scope>NUCLEOTIDE SEQUENCE</scope>
    <source>
        <strain evidence="3">Isolate 1302-5</strain>
    </source>
</reference>
<sequence>MNAPRAEQPVINTSPLPVPSSPQSPHAHQRHEPGPVLRRIALDFHRDIRQQNEGHPPEECTTTSSSTCGNRRGSLTKADLTNTVVQLKMQLAEMRTALDLSSSSLSSATTTKRDDDELPRRPDTSADSATTDDYSAPNDQEFHHERQEKSAATDVDQLAAENAELRSHAASLARSLRRANRKIRESSSEGTSLRVNLERLSAERDDYRTRHRNLEERYEVLRRERERLGRMCVELRYDRADMMNQVRRISNAVSHQEEEEQQHCWQHSKEEGENVRNQNCPAKKAELRTFLDIANLEQTTQQVTAICDRNHHSIAAEPSATTFFDEDNGNNASPGIREEIFNDSTSSIDNYEDVFSDLRKKEEKLNEEHRQAQHGSRNNTPIWEKIWKNNNSASDSSTVATSANTSWKSASTTSSSCSSTLSRGYDSLVLDRVLDEIQEKRTARLRTSRSMPKSLSTDCSSLASRSVHGGGGGNYSSSSANSNEKWPILVGGKKKHLRRHWSPFQGVFRSDCGNDAPRVRPAEIDCRSMEENAPKVFARHA</sequence>
<feature type="region of interest" description="Disordered" evidence="2">
    <location>
        <begin position="49"/>
        <end position="74"/>
    </location>
</feature>
<feature type="region of interest" description="Disordered" evidence="2">
    <location>
        <begin position="393"/>
        <end position="422"/>
    </location>
</feature>
<dbReference type="EMBL" id="HBKQ01043745">
    <property type="protein sequence ID" value="CAE2268049.1"/>
    <property type="molecule type" value="Transcribed_RNA"/>
</dbReference>
<organism evidence="3">
    <name type="scientific">Odontella aurita</name>
    <dbReference type="NCBI Taxonomy" id="265563"/>
    <lineage>
        <taxon>Eukaryota</taxon>
        <taxon>Sar</taxon>
        <taxon>Stramenopiles</taxon>
        <taxon>Ochrophyta</taxon>
        <taxon>Bacillariophyta</taxon>
        <taxon>Mediophyceae</taxon>
        <taxon>Biddulphiophycidae</taxon>
        <taxon>Eupodiscales</taxon>
        <taxon>Odontellaceae</taxon>
        <taxon>Odontella</taxon>
    </lineage>
</organism>
<feature type="compositionally biased region" description="Low complexity" evidence="2">
    <location>
        <begin position="99"/>
        <end position="110"/>
    </location>
</feature>
<keyword evidence="1" id="KW-0175">Coiled coil</keyword>
<evidence type="ECO:0000256" key="1">
    <source>
        <dbReference type="SAM" id="Coils"/>
    </source>
</evidence>
<feature type="compositionally biased region" description="Basic and acidic residues" evidence="2">
    <location>
        <begin position="111"/>
        <end position="124"/>
    </location>
</feature>
<feature type="compositionally biased region" description="Low complexity" evidence="2">
    <location>
        <begin position="125"/>
        <end position="136"/>
    </location>
</feature>
<feature type="compositionally biased region" description="Polar residues" evidence="2">
    <location>
        <begin position="448"/>
        <end position="464"/>
    </location>
</feature>
<feature type="compositionally biased region" description="Basic and acidic residues" evidence="2">
    <location>
        <begin position="140"/>
        <end position="151"/>
    </location>
</feature>
<feature type="region of interest" description="Disordered" evidence="2">
    <location>
        <begin position="99"/>
        <end position="152"/>
    </location>
</feature>
<feature type="region of interest" description="Disordered" evidence="2">
    <location>
        <begin position="444"/>
        <end position="482"/>
    </location>
</feature>